<dbReference type="PROSITE" id="PS00175">
    <property type="entry name" value="PG_MUTASE"/>
    <property type="match status" value="1"/>
</dbReference>
<dbReference type="PIRSF" id="PIRSF000709">
    <property type="entry name" value="6PFK_2-Ptase"/>
    <property type="match status" value="1"/>
</dbReference>
<dbReference type="AlphaFoldDB" id="A0A4Q5N2F9"/>
<dbReference type="RefSeq" id="WP_130101318.1">
    <property type="nucleotide sequence ID" value="NZ_SDWW01000006.1"/>
</dbReference>
<name>A0A4Q5N2F9_9MICO</name>
<dbReference type="InterPro" id="IPR013078">
    <property type="entry name" value="His_Pase_superF_clade-1"/>
</dbReference>
<dbReference type="GO" id="GO:0016791">
    <property type="term" value="F:phosphatase activity"/>
    <property type="evidence" value="ECO:0007669"/>
    <property type="project" value="TreeGrafter"/>
</dbReference>
<feature type="binding site" evidence="1">
    <location>
        <position position="59"/>
    </location>
    <ligand>
        <name>substrate</name>
    </ligand>
</feature>
<evidence type="ECO:0000313" key="3">
    <source>
        <dbReference type="Proteomes" id="UP000293764"/>
    </source>
</evidence>
<feature type="binding site" evidence="1">
    <location>
        <begin position="9"/>
        <end position="16"/>
    </location>
    <ligand>
        <name>substrate</name>
    </ligand>
</feature>
<dbReference type="CDD" id="cd07067">
    <property type="entry name" value="HP_PGM_like"/>
    <property type="match status" value="1"/>
</dbReference>
<dbReference type="PANTHER" id="PTHR48100">
    <property type="entry name" value="BROAD-SPECIFICITY PHOSPHATASE YOR283W-RELATED"/>
    <property type="match status" value="1"/>
</dbReference>
<protein>
    <submittedName>
        <fullName evidence="2">Histidine phosphatase family protein</fullName>
    </submittedName>
</protein>
<comment type="caution">
    <text evidence="2">The sequence shown here is derived from an EMBL/GenBank/DDBJ whole genome shotgun (WGS) entry which is preliminary data.</text>
</comment>
<dbReference type="InterPro" id="IPR050275">
    <property type="entry name" value="PGM_Phosphatase"/>
</dbReference>
<dbReference type="Gene3D" id="3.40.50.1240">
    <property type="entry name" value="Phosphoglycerate mutase-like"/>
    <property type="match status" value="1"/>
</dbReference>
<dbReference type="InterPro" id="IPR001345">
    <property type="entry name" value="PG/BPGM_mutase_AS"/>
</dbReference>
<dbReference type="Proteomes" id="UP000293764">
    <property type="component" value="Unassembled WGS sequence"/>
</dbReference>
<reference evidence="2 3" key="1">
    <citation type="submission" date="2019-01" db="EMBL/GenBank/DDBJ databases">
        <title>Novel species of Cellulomonas.</title>
        <authorList>
            <person name="Liu Q."/>
            <person name="Xin Y.-H."/>
        </authorList>
    </citation>
    <scope>NUCLEOTIDE SEQUENCE [LARGE SCALE GENOMIC DNA]</scope>
    <source>
        <strain evidence="2 3">HLT2-17</strain>
    </source>
</reference>
<proteinExistence type="predicted"/>
<organism evidence="2 3">
    <name type="scientific">Pengzhenrongella frigida</name>
    <dbReference type="NCBI Taxonomy" id="1259133"/>
    <lineage>
        <taxon>Bacteria</taxon>
        <taxon>Bacillati</taxon>
        <taxon>Actinomycetota</taxon>
        <taxon>Actinomycetes</taxon>
        <taxon>Micrococcales</taxon>
        <taxon>Pengzhenrongella</taxon>
    </lineage>
</organism>
<evidence type="ECO:0000256" key="1">
    <source>
        <dbReference type="PIRSR" id="PIRSR613078-2"/>
    </source>
</evidence>
<evidence type="ECO:0000313" key="2">
    <source>
        <dbReference type="EMBL" id="RYV52320.1"/>
    </source>
</evidence>
<dbReference type="Pfam" id="PF00300">
    <property type="entry name" value="His_Phos_1"/>
    <property type="match status" value="1"/>
</dbReference>
<dbReference type="GO" id="GO:0005737">
    <property type="term" value="C:cytoplasm"/>
    <property type="evidence" value="ECO:0007669"/>
    <property type="project" value="TreeGrafter"/>
</dbReference>
<accession>A0A4Q5N2F9</accession>
<keyword evidence="3" id="KW-1185">Reference proteome</keyword>
<dbReference type="OrthoDB" id="4131070at2"/>
<dbReference type="SUPFAM" id="SSF53254">
    <property type="entry name" value="Phosphoglycerate mutase-like"/>
    <property type="match status" value="1"/>
</dbReference>
<dbReference type="EMBL" id="SDWW01000006">
    <property type="protein sequence ID" value="RYV52320.1"/>
    <property type="molecule type" value="Genomic_DNA"/>
</dbReference>
<dbReference type="SMART" id="SM00855">
    <property type="entry name" value="PGAM"/>
    <property type="match status" value="1"/>
</dbReference>
<gene>
    <name evidence="2" type="ORF">EUA98_03685</name>
</gene>
<dbReference type="PANTHER" id="PTHR48100:SF9">
    <property type="entry name" value="PHOSPHOGLYCERATE MUTASE 2 PARALOG"/>
    <property type="match status" value="1"/>
</dbReference>
<dbReference type="InterPro" id="IPR029033">
    <property type="entry name" value="His_PPase_superfam"/>
</dbReference>
<sequence length="204" mass="22207">MVLTLSLVRHGQTEYNAVQRLQGWCDSALTSGGLAVVRSTATELTDQPFTAAYVSPSGRAQATAREILTHHPAARPVTDPDLREFGFGDFEARPEAELLARYDPDTMFPEVLDGTFTGLPGGESGHTFVTRVRSAFERIERRHPNGHVLVVSHGLTLRAYLHLIDPRPIDPLPNASISTVRVRSDGHRQVVSLAGSPPAPAWAL</sequence>